<feature type="coiled-coil region" evidence="1">
    <location>
        <begin position="642"/>
        <end position="669"/>
    </location>
</feature>
<feature type="compositionally biased region" description="Acidic residues" evidence="2">
    <location>
        <begin position="485"/>
        <end position="495"/>
    </location>
</feature>
<protein>
    <submittedName>
        <fullName evidence="3">Uncharacterized protein</fullName>
    </submittedName>
</protein>
<feature type="region of interest" description="Disordered" evidence="2">
    <location>
        <begin position="855"/>
        <end position="880"/>
    </location>
</feature>
<sequence length="1179" mass="130865">MFLRSKVVPLSSRAVRFDAGSNLTQSVSVICMSSHVPVCEVDAEDFPPLEQQQPELESKMRPGSVRGVTQHEAFEDTLEPQSTECSDGGLGVLQFVVKPEHDETLLVQSLSPSESEHDRSGLKSLSLEYPGQERSNQLWTSFTQEDSDIDTDYLDCSHAAETYSRLSAHTESQAVPARVEERYKLVEARVPTRGCVTCSSCSPFSHLSEQQKVTMKSVSEMSAFANIHEQLASIMEILTRSAVTEISKLVNDSSAVLQLEMCRRQNENEALRRKLEWMETELETQRRSSVCSRSVGVQAGRGLGGPQRDKVLCTSGPPERCSPLAESTCDSEWSGRLWGNGGPAAVEKDVSPVHSSTAARDECADLEGGQPEVLFVKQEKQDDNFEDTDSQGVLIITTEVAASGADPGEIPPFEHPHCEMERVSPDDHGTHLIPTPGSGKPKRLEDGQDQIGQRLSQAEFQHHAGGALGLSSTCSMRRDPWTVQDDSDTETDDPDFPYGTEQGLSDDLTAAEGSHVTMLPSRAVDVKPHFGMLSIVPKEEEAVVHSDCTGDAAAPGAAQSQLGGFRGRHHQVMREDLVHNSKHLQYQPVDSTPAIASVDSTQAQVTSIMEILCRTAAEEIGKLLEDRCAVLHVEVCHYRSENEALRRKVRAMERELRQAEESISCHLEHVHGKELSSSLWKEVPASDVHKNDGPKQSEALGQEFKDPGEKSPASLFIKEESHEEDSENSDPQGGLKITKATKTVAVTLERQRLPGPASPFECETCEEEYSVHVLPAANQEHIPRQNWLGHSDVELRELDMGTKTEQADELEVTRASQSGFEPNTGRRFSQAFLTIKEKCTNWPLCTETDCEREADKLDKGSPPAQHSQPSTGDQHSVPTRRAGSGLLTLEYFDAKSHVDLSSVAMNDTDRLNTERKNSMMREDLMMQSYQQHHSMEGHMTVTNGAVETKSRPVDAFVLCSKRLNMAKRVERHRKFSTSNGVACRRTCQNRSTVVNPRCYQRFVKMSNCINFRKQLGAIMEILTKAAVAEIIKLVDDGSACLRLEMCRAQNENEALKTKATVEYLFKLLQSAMPIAGTQPYCITLSAVVGSNQEVVDEKRSKNNFGTKVHISVWREKEHIMREEAGNLLPPVSVMEENMQQMRPPEDNGLPLPRTVAQNLVNLLKSHMVSQLRDHYHCFQ</sequence>
<dbReference type="AlphaFoldDB" id="A0A0P7TT47"/>
<dbReference type="EMBL" id="JARO02007040">
    <property type="protein sequence ID" value="KPP64436.1"/>
    <property type="molecule type" value="Genomic_DNA"/>
</dbReference>
<accession>A0A0P7TT47</accession>
<feature type="region of interest" description="Disordered" evidence="2">
    <location>
        <begin position="685"/>
        <end position="739"/>
    </location>
</feature>
<evidence type="ECO:0000313" key="4">
    <source>
        <dbReference type="Proteomes" id="UP000034805"/>
    </source>
</evidence>
<feature type="non-terminal residue" evidence="3">
    <location>
        <position position="1179"/>
    </location>
</feature>
<proteinExistence type="predicted"/>
<feature type="region of interest" description="Disordered" evidence="2">
    <location>
        <begin position="425"/>
        <end position="446"/>
    </location>
</feature>
<evidence type="ECO:0000313" key="3">
    <source>
        <dbReference type="EMBL" id="KPP64436.1"/>
    </source>
</evidence>
<evidence type="ECO:0000256" key="1">
    <source>
        <dbReference type="SAM" id="Coils"/>
    </source>
</evidence>
<dbReference type="Proteomes" id="UP000034805">
    <property type="component" value="Unassembled WGS sequence"/>
</dbReference>
<keyword evidence="1" id="KW-0175">Coiled coil</keyword>
<comment type="caution">
    <text evidence="3">The sequence shown here is derived from an EMBL/GenBank/DDBJ whole genome shotgun (WGS) entry which is preliminary data.</text>
</comment>
<feature type="compositionally biased region" description="Polar residues" evidence="2">
    <location>
        <begin position="864"/>
        <end position="877"/>
    </location>
</feature>
<name>A0A0P7TT47_SCLFO</name>
<reference evidence="3 4" key="1">
    <citation type="submission" date="2015-08" db="EMBL/GenBank/DDBJ databases">
        <title>The genome of the Asian arowana (Scleropages formosus).</title>
        <authorList>
            <person name="Tan M.H."/>
            <person name="Gan H.M."/>
            <person name="Croft L.J."/>
            <person name="Austin C.M."/>
        </authorList>
    </citation>
    <scope>NUCLEOTIDE SEQUENCE [LARGE SCALE GENOMIC DNA]</scope>
    <source>
        <strain evidence="3">Aro1</strain>
    </source>
</reference>
<feature type="region of interest" description="Disordered" evidence="2">
    <location>
        <begin position="468"/>
        <end position="503"/>
    </location>
</feature>
<gene>
    <name evidence="3" type="ORF">Z043_117218</name>
</gene>
<evidence type="ECO:0000256" key="2">
    <source>
        <dbReference type="SAM" id="MobiDB-lite"/>
    </source>
</evidence>
<organism evidence="3 4">
    <name type="scientific">Scleropages formosus</name>
    <name type="common">Asian bonytongue</name>
    <name type="synonym">Osteoglossum formosum</name>
    <dbReference type="NCBI Taxonomy" id="113540"/>
    <lineage>
        <taxon>Eukaryota</taxon>
        <taxon>Metazoa</taxon>
        <taxon>Chordata</taxon>
        <taxon>Craniata</taxon>
        <taxon>Vertebrata</taxon>
        <taxon>Euteleostomi</taxon>
        <taxon>Actinopterygii</taxon>
        <taxon>Neopterygii</taxon>
        <taxon>Teleostei</taxon>
        <taxon>Osteoglossocephala</taxon>
        <taxon>Osteoglossomorpha</taxon>
        <taxon>Osteoglossiformes</taxon>
        <taxon>Osteoglossidae</taxon>
        <taxon>Scleropages</taxon>
    </lineage>
</organism>